<dbReference type="Proteomes" id="UP000183788">
    <property type="component" value="Unassembled WGS sequence"/>
</dbReference>
<keyword evidence="2" id="KW-0548">Nucleotidyltransferase</keyword>
<dbReference type="EMBL" id="FPIZ01000003">
    <property type="protein sequence ID" value="SFW34141.1"/>
    <property type="molecule type" value="Genomic_DNA"/>
</dbReference>
<evidence type="ECO:0000256" key="2">
    <source>
        <dbReference type="ARBA" id="ARBA00022695"/>
    </source>
</evidence>
<dbReference type="Gene3D" id="3.30.460.10">
    <property type="entry name" value="Beta Polymerase, domain 2"/>
    <property type="match status" value="1"/>
</dbReference>
<dbReference type="OrthoDB" id="9808747at2"/>
<keyword evidence="7" id="KW-1185">Reference proteome</keyword>
<dbReference type="Pfam" id="PF14791">
    <property type="entry name" value="DNA_pol_B_thumb"/>
    <property type="match status" value="1"/>
</dbReference>
<dbReference type="GO" id="GO:0003677">
    <property type="term" value="F:DNA binding"/>
    <property type="evidence" value="ECO:0007669"/>
    <property type="project" value="InterPro"/>
</dbReference>
<dbReference type="InterPro" id="IPR002054">
    <property type="entry name" value="DNA-dir_DNA_pol_X"/>
</dbReference>
<dbReference type="EMBL" id="CP140154">
    <property type="protein sequence ID" value="WQG91118.1"/>
    <property type="molecule type" value="Genomic_DNA"/>
</dbReference>
<dbReference type="SMART" id="SM00483">
    <property type="entry name" value="POLXc"/>
    <property type="match status" value="1"/>
</dbReference>
<evidence type="ECO:0000313" key="7">
    <source>
        <dbReference type="Proteomes" id="UP001326715"/>
    </source>
</evidence>
<organism evidence="4 6">
    <name type="scientific">Chitinophaga sancti</name>
    <dbReference type="NCBI Taxonomy" id="1004"/>
    <lineage>
        <taxon>Bacteria</taxon>
        <taxon>Pseudomonadati</taxon>
        <taxon>Bacteroidota</taxon>
        <taxon>Chitinophagia</taxon>
        <taxon>Chitinophagales</taxon>
        <taxon>Chitinophagaceae</taxon>
        <taxon>Chitinophaga</taxon>
    </lineage>
</organism>
<dbReference type="PANTHER" id="PTHR36928">
    <property type="entry name" value="PHOSPHATASE YCDX-RELATED"/>
    <property type="match status" value="1"/>
</dbReference>
<dbReference type="Gene3D" id="3.20.20.140">
    <property type="entry name" value="Metal-dependent hydrolases"/>
    <property type="match status" value="1"/>
</dbReference>
<dbReference type="InterPro" id="IPR022311">
    <property type="entry name" value="PolX-like"/>
</dbReference>
<proteinExistence type="predicted"/>
<dbReference type="Gene3D" id="1.10.150.20">
    <property type="entry name" value="5' to 3' exonuclease, C-terminal subdomain"/>
    <property type="match status" value="1"/>
</dbReference>
<dbReference type="GO" id="GO:0008270">
    <property type="term" value="F:zinc ion binding"/>
    <property type="evidence" value="ECO:0007669"/>
    <property type="project" value="TreeGrafter"/>
</dbReference>
<dbReference type="InterPro" id="IPR037160">
    <property type="entry name" value="DNA_Pol_thumb_sf"/>
</dbReference>
<dbReference type="PIRSF" id="PIRSF005047">
    <property type="entry name" value="UCP005047_YshC"/>
    <property type="match status" value="1"/>
</dbReference>
<dbReference type="InterPro" id="IPR043519">
    <property type="entry name" value="NT_sf"/>
</dbReference>
<dbReference type="GO" id="GO:0042578">
    <property type="term" value="F:phosphoric ester hydrolase activity"/>
    <property type="evidence" value="ECO:0007669"/>
    <property type="project" value="TreeGrafter"/>
</dbReference>
<evidence type="ECO:0000313" key="4">
    <source>
        <dbReference type="EMBL" id="SFW34141.1"/>
    </source>
</evidence>
<dbReference type="InterPro" id="IPR050243">
    <property type="entry name" value="PHP_phosphatase"/>
</dbReference>
<dbReference type="AlphaFoldDB" id="A0A1K1NFV7"/>
<evidence type="ECO:0000313" key="5">
    <source>
        <dbReference type="EMBL" id="WQG91118.1"/>
    </source>
</evidence>
<keyword evidence="1" id="KW-0808">Transferase</keyword>
<evidence type="ECO:0000313" key="6">
    <source>
        <dbReference type="Proteomes" id="UP000183788"/>
    </source>
</evidence>
<dbReference type="GO" id="GO:0005829">
    <property type="term" value="C:cytosol"/>
    <property type="evidence" value="ECO:0007669"/>
    <property type="project" value="TreeGrafter"/>
</dbReference>
<gene>
    <name evidence="4" type="ORF">SAMN05661012_01275</name>
    <name evidence="5" type="ORF">SR876_06380</name>
</gene>
<name>A0A1K1NFV7_9BACT</name>
<dbReference type="Proteomes" id="UP001326715">
    <property type="component" value="Chromosome"/>
</dbReference>
<reference evidence="4 6" key="1">
    <citation type="submission" date="2016-11" db="EMBL/GenBank/DDBJ databases">
        <authorList>
            <person name="Jaros S."/>
            <person name="Januszkiewicz K."/>
            <person name="Wedrychowicz H."/>
        </authorList>
    </citation>
    <scope>NUCLEOTIDE SEQUENCE [LARGE SCALE GENOMIC DNA]</scope>
    <source>
        <strain evidence="4 6">DSM 784</strain>
    </source>
</reference>
<dbReference type="GO" id="GO:0003887">
    <property type="term" value="F:DNA-directed DNA polymerase activity"/>
    <property type="evidence" value="ECO:0007669"/>
    <property type="project" value="InterPro"/>
</dbReference>
<sequence>MHTDVYQPLPPNNVAIADIFHHMAACYRYMGKDHYDQVQAYDRAATCLRRLPVDIEVFRTRLREVTGLTEVIRGEIMEYLEAGCIQHYQRFKNKVPFELLDLLEIKGFGPSTVKLLHETCGIQNRDQLITALQYGRLDDVGEISPVKLDLMKRSFKLHKTSSNRLLLWDALLQGNEILRVLRLIKGVSHAEIAGSLRRGCETIGDLDIVLQVDEPEREQVTAQIVQLPHVESVVLSGRNRICVVLYNHTQLDIRMAGATAFGASWLYFTGSREHLLHLTDLAEQKGFTLTPEGLFDTMGNHMAGVNEEGIYQQLGIAFIPPELRESGKEIRRAARNMLPNLLAQHQIKGDLRMHVDEHLHDSIATTAHYVMNAFPQYEYIVAAAHGDTQDKKGLAAWISNIDRINEQIGWAFLKKGLTVEILQDGTPALPASLLQQFDWVTGIVLKDTDKEVTQRLLTACEHPFIHCIGNPSNRIIGKKKPSAVNWELLFEKAAATSTALEINAQPCRMDLRDEWVRRAVEKKVYLAIGSCAAIMRQVDYMQLGVTLARRGWCKCENILNTMHWDAIEQFKLSRENALSLTNIKHV</sequence>
<dbReference type="SUPFAM" id="SSF81301">
    <property type="entry name" value="Nucleotidyltransferase"/>
    <property type="match status" value="1"/>
</dbReference>
<protein>
    <submittedName>
        <fullName evidence="4">DNA polymerase (Family 10)</fullName>
    </submittedName>
    <submittedName>
        <fullName evidence="5">DNA polymerase III</fullName>
    </submittedName>
</protein>
<dbReference type="Gene3D" id="3.30.210.10">
    <property type="entry name" value="DNA polymerase, thumb domain"/>
    <property type="match status" value="1"/>
</dbReference>
<dbReference type="PANTHER" id="PTHR36928:SF1">
    <property type="entry name" value="PHOSPHATASE YCDX-RELATED"/>
    <property type="match status" value="1"/>
</dbReference>
<reference evidence="5 7" key="2">
    <citation type="submission" date="2023-11" db="EMBL/GenBank/DDBJ databases">
        <title>MicrobeMod: A computational toolkit for identifying prokaryotic methylation and restriction-modification with nanopore sequencing.</title>
        <authorList>
            <person name="Crits-Christoph A."/>
            <person name="Kang S.C."/>
            <person name="Lee H."/>
            <person name="Ostrov N."/>
        </authorList>
    </citation>
    <scope>NUCLEOTIDE SEQUENCE [LARGE SCALE GENOMIC DNA]</scope>
    <source>
        <strain evidence="5 7">ATCC 23090</strain>
    </source>
</reference>
<accession>A0A1K1NFV7</accession>
<dbReference type="InterPro" id="IPR016195">
    <property type="entry name" value="Pol/histidinol_Pase-like"/>
</dbReference>
<dbReference type="InterPro" id="IPR027421">
    <property type="entry name" value="DNA_pol_lamdba_lyase_dom_sf"/>
</dbReference>
<dbReference type="RefSeq" id="WP_072358005.1">
    <property type="nucleotide sequence ID" value="NZ_CBHWAX010000102.1"/>
</dbReference>
<evidence type="ECO:0000256" key="1">
    <source>
        <dbReference type="ARBA" id="ARBA00022679"/>
    </source>
</evidence>
<dbReference type="Gene3D" id="1.10.150.110">
    <property type="entry name" value="DNA polymerase beta, N-terminal domain-like"/>
    <property type="match status" value="1"/>
</dbReference>
<feature type="domain" description="DNA-directed DNA polymerase X" evidence="3">
    <location>
        <begin position="10"/>
        <end position="325"/>
    </location>
</feature>
<dbReference type="STRING" id="1004.SAMN05661012_01275"/>
<dbReference type="InterPro" id="IPR029398">
    <property type="entry name" value="PolB_thumb"/>
</dbReference>
<dbReference type="SUPFAM" id="SSF89550">
    <property type="entry name" value="PHP domain-like"/>
    <property type="match status" value="1"/>
</dbReference>
<evidence type="ECO:0000259" key="3">
    <source>
        <dbReference type="SMART" id="SM00483"/>
    </source>
</evidence>
<dbReference type="SUPFAM" id="SSF47802">
    <property type="entry name" value="DNA polymerase beta, N-terminal domain-like"/>
    <property type="match status" value="1"/>
</dbReference>